<dbReference type="GO" id="GO:0000150">
    <property type="term" value="F:DNA strand exchange activity"/>
    <property type="evidence" value="ECO:0007669"/>
    <property type="project" value="InterPro"/>
</dbReference>
<keyword evidence="10" id="KW-0233">DNA recombination</keyword>
<keyword evidence="14" id="KW-1185">Reference proteome</keyword>
<proteinExistence type="inferred from homology"/>
<dbReference type="PRINTS" id="PR00081">
    <property type="entry name" value="GDHRDH"/>
</dbReference>
<sequence>MALIGYARVSTADQKLSLQLDALNTAGCDRIFDDHASGAKADRPGLTEALAYLRPGDTLVVWKLDRLGRSMSHLIEKVGELAARGIGFRSLTENIDTTTPGGMLVFNIFGSLAQFERDLIRERTHAGLKAARERGNKGGRRPVVTPDKLRKARAHIAAGLTVRSGKRVKPLAIKNSWVLVTGASTGLGRASALRLAASYQAKPLIVGRRLDNLRELQTEIDERFNVPCEIIVADQREIEGREKIAAKVAELQVTAALLVAGMTSVGSFDAGRADTYAEVIETNILGFTDLLARLIAIFREQPFESSVIAVSSLAGETSVPFQAVYGASKAYVSTLMRALSVELAGTGVSVGSFAPGGIDTDMAALSDLKWGSADAAIVASGDASKRHRHICRADHQAFRRAELNRRSGTGTWGRTPESHSSREHQMIRHTTSAGAIAFALLAAGTAHAAEPVATTTAATTTLPQAEAAQDASASAGTAASADPSDDIVVLGTRRTDRTLANSPSPVDVISAAELTTQPSANMIDQLKNIVPSFYAGQNSISDASTFVRSPSLRGLAGDQVLVMLNGKRYNRAALVQVYGGSDTGLGRGAQGPDISAIPSLAIGSLQVLREGATAQYGSDAIAGVLNYGLREDQGIEIVGRAGQYYAGDGESYQIAGNAGLKGTWGFISATAEYVDEGQTSRGVTRPSAANFAQNFPALASQLPNFPGPVQIWGNSPMHGFKSVVNAAINVTDNSKLYAFGNYAESKGNQSFNYRAPVSSTAVDTNGVVRNQGANGAFNNTFFLTPCPTGNATCPAGGFVRDTNTFRFANLYPAGFTPRFVGKSQEIYGVVGYKGTSGDFSYDLSGTWARNKLALSMYSSANFSFGPATQTSFDFGDLIQKEVNANADFTYAADLGLAAPLTISFGGEFRKETYEQTAGDEQSYAAGPYAVAQRLYTQTAPGVYAFSGTTAAQGVGASGYAGTSPQTAGKFSQKAYGLYVGLETDLTEALTVGAAGRYEHYNTFGDAWVGKVNALYKFADAFSVRGSIGTGFHAPSPGQSNVSIVTTSFNNGVAFQSGTYPTNTAVAQYYGASDLTPEKSTNYGAGFILEPVANMTITVDGYQIDLRNRIGLTSPFIVTAADLAAQPALLPVGVGGQVQYFTNGFKTRTRGIDVVGTWRTTLSEALLNFSIAYNYNDTKVVDYNTRIISAAQLIDAENLAPKHRVVFNGNWSLDNLSFNVRENYYSSFTSAQDYGQTNGVPNQRFGGKFTTDLELSYTFADHFTLAVGAQNFTDERPDRLAPTATVQIYPLTGGTSDGQVYPRNGGPFGFNGGFYYTRLRVKY</sequence>
<evidence type="ECO:0000256" key="6">
    <source>
        <dbReference type="ARBA" id="ARBA00023002"/>
    </source>
</evidence>
<keyword evidence="7" id="KW-0798">TonB box</keyword>
<evidence type="ECO:0000313" key="14">
    <source>
        <dbReference type="Proteomes" id="UP000218231"/>
    </source>
</evidence>
<evidence type="ECO:0000259" key="12">
    <source>
        <dbReference type="PROSITE" id="PS51736"/>
    </source>
</evidence>
<feature type="domain" description="Resolvase/invertase-type recombinase catalytic" evidence="12">
    <location>
        <begin position="2"/>
        <end position="135"/>
    </location>
</feature>
<comment type="caution">
    <text evidence="13">The sequence shown here is derived from an EMBL/GenBank/DDBJ whole genome shotgun (WGS) entry which is preliminary data.</text>
</comment>
<reference evidence="13 14" key="1">
    <citation type="journal article" date="2017" name="Curr. Biol.">
        <title>Genome architecture and evolution of a unichromosomal asexual nematode.</title>
        <authorList>
            <person name="Fradin H."/>
            <person name="Zegar C."/>
            <person name="Gutwein M."/>
            <person name="Lucas J."/>
            <person name="Kovtun M."/>
            <person name="Corcoran D."/>
            <person name="Baugh L.R."/>
            <person name="Kiontke K."/>
            <person name="Gunsalus K."/>
            <person name="Fitch D.H."/>
            <person name="Piano F."/>
        </authorList>
    </citation>
    <scope>NUCLEOTIDE SEQUENCE [LARGE SCALE GENOMIC DNA]</scope>
    <source>
        <strain evidence="13">PF1309</strain>
    </source>
</reference>
<keyword evidence="4" id="KW-0812">Transmembrane</keyword>
<evidence type="ECO:0000256" key="5">
    <source>
        <dbReference type="ARBA" id="ARBA00022908"/>
    </source>
</evidence>
<dbReference type="SUPFAM" id="SSF56935">
    <property type="entry name" value="Porins"/>
    <property type="match status" value="1"/>
</dbReference>
<keyword evidence="5" id="KW-0229">DNA integration</keyword>
<name>A0A2A2M1J1_9BILA</name>
<dbReference type="InterPro" id="IPR037066">
    <property type="entry name" value="Plug_dom_sf"/>
</dbReference>
<dbReference type="PROSITE" id="PS00398">
    <property type="entry name" value="RECOMBINASES_2"/>
    <property type="match status" value="1"/>
</dbReference>
<dbReference type="Proteomes" id="UP000218231">
    <property type="component" value="Unassembled WGS sequence"/>
</dbReference>
<dbReference type="PROSITE" id="PS51736">
    <property type="entry name" value="RECOMBINASES_3"/>
    <property type="match status" value="1"/>
</dbReference>
<evidence type="ECO:0000313" key="13">
    <source>
        <dbReference type="EMBL" id="PAV92279.1"/>
    </source>
</evidence>
<dbReference type="Gene3D" id="3.40.50.720">
    <property type="entry name" value="NAD(P)-binding Rossmann-like Domain"/>
    <property type="match status" value="1"/>
</dbReference>
<dbReference type="InterPro" id="IPR012910">
    <property type="entry name" value="Plug_dom"/>
</dbReference>
<dbReference type="Gene3D" id="2.170.130.10">
    <property type="entry name" value="TonB-dependent receptor, plug domain"/>
    <property type="match status" value="1"/>
</dbReference>
<keyword evidence="3" id="KW-0813">Transport</keyword>
<dbReference type="GO" id="GO:0015074">
    <property type="term" value="P:DNA integration"/>
    <property type="evidence" value="ECO:0007669"/>
    <property type="project" value="UniProtKB-KW"/>
</dbReference>
<dbReference type="PROSITE" id="PS00061">
    <property type="entry name" value="ADH_SHORT"/>
    <property type="match status" value="1"/>
</dbReference>
<dbReference type="InterPro" id="IPR006118">
    <property type="entry name" value="Recombinase_CS"/>
</dbReference>
<keyword evidence="9" id="KW-0472">Membrane</keyword>
<accession>A0A2A2M1J1</accession>
<dbReference type="SMART" id="SM00857">
    <property type="entry name" value="Resolvase"/>
    <property type="match status" value="1"/>
</dbReference>
<dbReference type="InterPro" id="IPR006119">
    <property type="entry name" value="Resolv_N"/>
</dbReference>
<dbReference type="Pfam" id="PF00239">
    <property type="entry name" value="Resolvase"/>
    <property type="match status" value="1"/>
</dbReference>
<evidence type="ECO:0000256" key="3">
    <source>
        <dbReference type="ARBA" id="ARBA00022448"/>
    </source>
</evidence>
<evidence type="ECO:0000256" key="10">
    <source>
        <dbReference type="ARBA" id="ARBA00023172"/>
    </source>
</evidence>
<dbReference type="InterPro" id="IPR036291">
    <property type="entry name" value="NAD(P)-bd_dom_sf"/>
</dbReference>
<dbReference type="SUPFAM" id="SSF51735">
    <property type="entry name" value="NAD(P)-binding Rossmann-fold domains"/>
    <property type="match status" value="1"/>
</dbReference>
<dbReference type="Pfam" id="PF00106">
    <property type="entry name" value="adh_short"/>
    <property type="match status" value="1"/>
</dbReference>
<evidence type="ECO:0000256" key="9">
    <source>
        <dbReference type="ARBA" id="ARBA00023136"/>
    </source>
</evidence>
<evidence type="ECO:0000256" key="7">
    <source>
        <dbReference type="ARBA" id="ARBA00023077"/>
    </source>
</evidence>
<dbReference type="InterPro" id="IPR036162">
    <property type="entry name" value="Resolvase-like_N_sf"/>
</dbReference>
<dbReference type="PROSITE" id="PS00397">
    <property type="entry name" value="RECOMBINASES_1"/>
    <property type="match status" value="1"/>
</dbReference>
<dbReference type="FunFam" id="3.40.50.1390:FF:000001">
    <property type="entry name" value="DNA recombinase"/>
    <property type="match status" value="1"/>
</dbReference>
<dbReference type="EMBL" id="LIAE01006250">
    <property type="protein sequence ID" value="PAV92279.1"/>
    <property type="molecule type" value="Genomic_DNA"/>
</dbReference>
<dbReference type="OrthoDB" id="10059063at2759"/>
<keyword evidence="6" id="KW-0560">Oxidoreductase</keyword>
<dbReference type="Pfam" id="PF07715">
    <property type="entry name" value="Plug"/>
    <property type="match status" value="1"/>
</dbReference>
<dbReference type="PANTHER" id="PTHR47234:SF3">
    <property type="entry name" value="SECRETIN_TONB SHORT N-TERMINAL DOMAIN-CONTAINING PROTEIN"/>
    <property type="match status" value="1"/>
</dbReference>
<dbReference type="PROSITE" id="PS52016">
    <property type="entry name" value="TONB_DEPENDENT_REC_3"/>
    <property type="match status" value="1"/>
</dbReference>
<dbReference type="InterPro" id="IPR039426">
    <property type="entry name" value="TonB-dep_rcpt-like"/>
</dbReference>
<dbReference type="InterPro" id="IPR002347">
    <property type="entry name" value="SDR_fam"/>
</dbReference>
<evidence type="ECO:0000256" key="8">
    <source>
        <dbReference type="ARBA" id="ARBA00023125"/>
    </source>
</evidence>
<keyword evidence="11" id="KW-0998">Cell outer membrane</keyword>
<dbReference type="Pfam" id="PF00593">
    <property type="entry name" value="TonB_dep_Rec_b-barrel"/>
    <property type="match status" value="1"/>
</dbReference>
<dbReference type="InterPro" id="IPR020904">
    <property type="entry name" value="Sc_DH/Rdtase_CS"/>
</dbReference>
<comment type="subcellular location">
    <subcellularLocation>
        <location evidence="1">Cell outer membrane</location>
        <topology evidence="1">Multi-pass membrane protein</topology>
    </subcellularLocation>
</comment>
<dbReference type="GO" id="GO:0003677">
    <property type="term" value="F:DNA binding"/>
    <property type="evidence" value="ECO:0007669"/>
    <property type="project" value="UniProtKB-KW"/>
</dbReference>
<dbReference type="CDD" id="cd03768">
    <property type="entry name" value="SR_ResInv"/>
    <property type="match status" value="1"/>
</dbReference>
<comment type="similarity">
    <text evidence="2">Belongs to the site-specific recombinase resolvase family.</text>
</comment>
<dbReference type="GO" id="GO:0016491">
    <property type="term" value="F:oxidoreductase activity"/>
    <property type="evidence" value="ECO:0007669"/>
    <property type="project" value="UniProtKB-KW"/>
</dbReference>
<dbReference type="Gene3D" id="3.40.50.1390">
    <property type="entry name" value="Resolvase, N-terminal catalytic domain"/>
    <property type="match status" value="1"/>
</dbReference>
<dbReference type="InterPro" id="IPR036942">
    <property type="entry name" value="Beta-barrel_TonB_sf"/>
</dbReference>
<keyword evidence="8" id="KW-0238">DNA-binding</keyword>
<gene>
    <name evidence="13" type="ORF">WR25_23771</name>
</gene>
<protein>
    <recommendedName>
        <fullName evidence="12">Resolvase/invertase-type recombinase catalytic domain-containing protein</fullName>
    </recommendedName>
</protein>
<dbReference type="InterPro" id="IPR000531">
    <property type="entry name" value="Beta-barrel_TonB"/>
</dbReference>
<dbReference type="PANTHER" id="PTHR47234">
    <property type="match status" value="1"/>
</dbReference>
<dbReference type="SUPFAM" id="SSF53041">
    <property type="entry name" value="Resolvase-like"/>
    <property type="match status" value="1"/>
</dbReference>
<dbReference type="STRING" id="2018661.A0A2A2M1J1"/>
<evidence type="ECO:0000256" key="4">
    <source>
        <dbReference type="ARBA" id="ARBA00022692"/>
    </source>
</evidence>
<evidence type="ECO:0000256" key="2">
    <source>
        <dbReference type="ARBA" id="ARBA00009913"/>
    </source>
</evidence>
<dbReference type="CDD" id="cd05233">
    <property type="entry name" value="SDR_c"/>
    <property type="match status" value="1"/>
</dbReference>
<evidence type="ECO:0000256" key="1">
    <source>
        <dbReference type="ARBA" id="ARBA00004571"/>
    </source>
</evidence>
<organism evidence="13 14">
    <name type="scientific">Diploscapter pachys</name>
    <dbReference type="NCBI Taxonomy" id="2018661"/>
    <lineage>
        <taxon>Eukaryota</taxon>
        <taxon>Metazoa</taxon>
        <taxon>Ecdysozoa</taxon>
        <taxon>Nematoda</taxon>
        <taxon>Chromadorea</taxon>
        <taxon>Rhabditida</taxon>
        <taxon>Rhabditina</taxon>
        <taxon>Rhabditomorpha</taxon>
        <taxon>Rhabditoidea</taxon>
        <taxon>Rhabditidae</taxon>
        <taxon>Diploscapter</taxon>
    </lineage>
</organism>
<evidence type="ECO:0000256" key="11">
    <source>
        <dbReference type="ARBA" id="ARBA00023237"/>
    </source>
</evidence>
<dbReference type="Gene3D" id="2.40.170.20">
    <property type="entry name" value="TonB-dependent receptor, beta-barrel domain"/>
    <property type="match status" value="1"/>
</dbReference>